<evidence type="ECO:0000313" key="2">
    <source>
        <dbReference type="EMBL" id="GAA0682213.1"/>
    </source>
</evidence>
<dbReference type="SUPFAM" id="SSF54593">
    <property type="entry name" value="Glyoxalase/Bleomycin resistance protein/Dihydroxybiphenyl dioxygenase"/>
    <property type="match status" value="1"/>
</dbReference>
<dbReference type="CDD" id="cd07262">
    <property type="entry name" value="VOC_like"/>
    <property type="match status" value="1"/>
</dbReference>
<dbReference type="EMBL" id="BAAAET010000001">
    <property type="protein sequence ID" value="GAA0682213.1"/>
    <property type="molecule type" value="Genomic_DNA"/>
</dbReference>
<evidence type="ECO:0000313" key="3">
    <source>
        <dbReference type="Proteomes" id="UP001499915"/>
    </source>
</evidence>
<organism evidence="2 3">
    <name type="scientific">Marinobacterium maritimum</name>
    <dbReference type="NCBI Taxonomy" id="500162"/>
    <lineage>
        <taxon>Bacteria</taxon>
        <taxon>Pseudomonadati</taxon>
        <taxon>Pseudomonadota</taxon>
        <taxon>Gammaproteobacteria</taxon>
        <taxon>Oceanospirillales</taxon>
        <taxon>Oceanospirillaceae</taxon>
        <taxon>Marinobacterium</taxon>
    </lineage>
</organism>
<comment type="caution">
    <text evidence="2">The sequence shown here is derived from an EMBL/GenBank/DDBJ whole genome shotgun (WGS) entry which is preliminary data.</text>
</comment>
<dbReference type="PANTHER" id="PTHR35006">
    <property type="entry name" value="GLYOXALASE FAMILY PROTEIN (AFU_ORTHOLOGUE AFUA_5G14830)"/>
    <property type="match status" value="1"/>
</dbReference>
<dbReference type="InterPro" id="IPR037523">
    <property type="entry name" value="VOC_core"/>
</dbReference>
<dbReference type="Pfam" id="PF00903">
    <property type="entry name" value="Glyoxalase"/>
    <property type="match status" value="1"/>
</dbReference>
<dbReference type="PANTHER" id="PTHR35006:SF1">
    <property type="entry name" value="BLL2941 PROTEIN"/>
    <property type="match status" value="1"/>
</dbReference>
<evidence type="ECO:0000259" key="1">
    <source>
        <dbReference type="PROSITE" id="PS51819"/>
    </source>
</evidence>
<dbReference type="InterPro" id="IPR004360">
    <property type="entry name" value="Glyas_Fos-R_dOase_dom"/>
</dbReference>
<dbReference type="Proteomes" id="UP001499915">
    <property type="component" value="Unassembled WGS sequence"/>
</dbReference>
<dbReference type="PROSITE" id="PS51819">
    <property type="entry name" value="VOC"/>
    <property type="match status" value="1"/>
</dbReference>
<dbReference type="InterPro" id="IPR029068">
    <property type="entry name" value="Glyas_Bleomycin-R_OHBP_Dase"/>
</dbReference>
<name>A0ABN1I1W9_9GAMM</name>
<feature type="domain" description="VOC" evidence="1">
    <location>
        <begin position="2"/>
        <end position="119"/>
    </location>
</feature>
<accession>A0ABN1I1W9</accession>
<keyword evidence="3" id="KW-1185">Reference proteome</keyword>
<reference evidence="2 3" key="1">
    <citation type="journal article" date="2019" name="Int. J. Syst. Evol. Microbiol.">
        <title>The Global Catalogue of Microorganisms (GCM) 10K type strain sequencing project: providing services to taxonomists for standard genome sequencing and annotation.</title>
        <authorList>
            <consortium name="The Broad Institute Genomics Platform"/>
            <consortium name="The Broad Institute Genome Sequencing Center for Infectious Disease"/>
            <person name="Wu L."/>
            <person name="Ma J."/>
        </authorList>
    </citation>
    <scope>NUCLEOTIDE SEQUENCE [LARGE SCALE GENOMIC DNA]</scope>
    <source>
        <strain evidence="2 3">JCM 15134</strain>
    </source>
</reference>
<protein>
    <submittedName>
        <fullName evidence="2">VOC family protein</fullName>
    </submittedName>
</protein>
<dbReference type="RefSeq" id="WP_343801424.1">
    <property type="nucleotide sequence ID" value="NZ_BAAAET010000001.1"/>
</dbReference>
<sequence length="121" mass="13674">MKMNYFVFGTNNKEKAVAFYDVLFDGCGLKKLHGEGRMTLWGNEDFMFAIAEPFDESPASNGNGTMLGFHVDSIEEVNRLHQKALDLGGVSEGEPRIRSNMHSAYVRDLDKNKICFYTRNA</sequence>
<proteinExistence type="predicted"/>
<dbReference type="Gene3D" id="3.10.180.10">
    <property type="entry name" value="2,3-Dihydroxybiphenyl 1,2-Dioxygenase, domain 1"/>
    <property type="match status" value="1"/>
</dbReference>
<gene>
    <name evidence="2" type="ORF">GCM10009104_03790</name>
</gene>